<feature type="domain" description="Peptidase A1" evidence="10">
    <location>
        <begin position="89"/>
        <end position="423"/>
    </location>
</feature>
<dbReference type="CDD" id="cd05476">
    <property type="entry name" value="pepsin_A_like_plant"/>
    <property type="match status" value="1"/>
</dbReference>
<dbReference type="GO" id="GO:0005576">
    <property type="term" value="C:extracellular region"/>
    <property type="evidence" value="ECO:0007669"/>
    <property type="project" value="UniProtKB-SubCell"/>
</dbReference>
<dbReference type="InterPro" id="IPR033121">
    <property type="entry name" value="PEPTIDASE_A1"/>
</dbReference>
<comment type="subcellular location">
    <subcellularLocation>
        <location evidence="1">Secreted</location>
    </subcellularLocation>
</comment>
<gene>
    <name evidence="11" type="ORF">VFH_IV040240</name>
</gene>
<evidence type="ECO:0000256" key="5">
    <source>
        <dbReference type="ARBA" id="ARBA00022729"/>
    </source>
</evidence>
<dbReference type="PROSITE" id="PS00141">
    <property type="entry name" value="ASP_PROTEASE"/>
    <property type="match status" value="2"/>
</dbReference>
<reference evidence="11 12" key="1">
    <citation type="submission" date="2023-01" db="EMBL/GenBank/DDBJ databases">
        <authorList>
            <person name="Kreplak J."/>
        </authorList>
    </citation>
    <scope>NUCLEOTIDE SEQUENCE [LARGE SCALE GENOMIC DNA]</scope>
</reference>
<dbReference type="InterPro" id="IPR021109">
    <property type="entry name" value="Peptidase_aspartic_dom_sf"/>
</dbReference>
<dbReference type="InterPro" id="IPR034161">
    <property type="entry name" value="Pepsin-like_plant"/>
</dbReference>
<feature type="signal peptide" evidence="9">
    <location>
        <begin position="1"/>
        <end position="27"/>
    </location>
</feature>
<dbReference type="GO" id="GO:0006508">
    <property type="term" value="P:proteolysis"/>
    <property type="evidence" value="ECO:0007669"/>
    <property type="project" value="UniProtKB-KW"/>
</dbReference>
<evidence type="ECO:0000256" key="7">
    <source>
        <dbReference type="ARBA" id="ARBA00022801"/>
    </source>
</evidence>
<keyword evidence="7" id="KW-0378">Hydrolase</keyword>
<dbReference type="EMBL" id="OX451739">
    <property type="protein sequence ID" value="CAI8607485.1"/>
    <property type="molecule type" value="Genomic_DNA"/>
</dbReference>
<keyword evidence="8" id="KW-0325">Glycoprotein</keyword>
<dbReference type="AlphaFoldDB" id="A0AAV1AEN2"/>
<dbReference type="PANTHER" id="PTHR47967">
    <property type="entry name" value="OS07G0603500 PROTEIN-RELATED"/>
    <property type="match status" value="1"/>
</dbReference>
<feature type="chain" id="PRO_5043538823" description="Peptidase A1 domain-containing protein" evidence="9">
    <location>
        <begin position="28"/>
        <end position="430"/>
    </location>
</feature>
<evidence type="ECO:0000256" key="4">
    <source>
        <dbReference type="ARBA" id="ARBA00022670"/>
    </source>
</evidence>
<keyword evidence="4" id="KW-0645">Protease</keyword>
<dbReference type="InterPro" id="IPR051708">
    <property type="entry name" value="Plant_Aspart_Prot_A1"/>
</dbReference>
<comment type="similarity">
    <text evidence="2">Belongs to the peptidase A1 family.</text>
</comment>
<evidence type="ECO:0000256" key="9">
    <source>
        <dbReference type="SAM" id="SignalP"/>
    </source>
</evidence>
<keyword evidence="5 9" id="KW-0732">Signal</keyword>
<evidence type="ECO:0000313" key="12">
    <source>
        <dbReference type="Proteomes" id="UP001157006"/>
    </source>
</evidence>
<dbReference type="Pfam" id="PF14543">
    <property type="entry name" value="TAXi_N"/>
    <property type="match status" value="1"/>
</dbReference>
<dbReference type="InterPro" id="IPR001969">
    <property type="entry name" value="Aspartic_peptidase_AS"/>
</dbReference>
<dbReference type="Gene3D" id="2.40.70.10">
    <property type="entry name" value="Acid Proteases"/>
    <property type="match status" value="2"/>
</dbReference>
<evidence type="ECO:0000256" key="1">
    <source>
        <dbReference type="ARBA" id="ARBA00004613"/>
    </source>
</evidence>
<evidence type="ECO:0000313" key="11">
    <source>
        <dbReference type="EMBL" id="CAI8607485.1"/>
    </source>
</evidence>
<dbReference type="PROSITE" id="PS51257">
    <property type="entry name" value="PROKAR_LIPOPROTEIN"/>
    <property type="match status" value="1"/>
</dbReference>
<evidence type="ECO:0000259" key="10">
    <source>
        <dbReference type="PROSITE" id="PS51767"/>
    </source>
</evidence>
<dbReference type="InterPro" id="IPR032861">
    <property type="entry name" value="TAXi_N"/>
</dbReference>
<dbReference type="GO" id="GO:0004190">
    <property type="term" value="F:aspartic-type endopeptidase activity"/>
    <property type="evidence" value="ECO:0007669"/>
    <property type="project" value="UniProtKB-KW"/>
</dbReference>
<dbReference type="FunFam" id="2.40.70.10:FF:000050">
    <property type="entry name" value="Aspartic proteinase CDR1"/>
    <property type="match status" value="1"/>
</dbReference>
<keyword evidence="3" id="KW-0964">Secreted</keyword>
<name>A0AAV1AEN2_VICFA</name>
<evidence type="ECO:0000256" key="6">
    <source>
        <dbReference type="ARBA" id="ARBA00022750"/>
    </source>
</evidence>
<dbReference type="Pfam" id="PF14541">
    <property type="entry name" value="TAXi_C"/>
    <property type="match status" value="1"/>
</dbReference>
<dbReference type="PROSITE" id="PS51767">
    <property type="entry name" value="PEPTIDASE_A1"/>
    <property type="match status" value="1"/>
</dbReference>
<evidence type="ECO:0000256" key="3">
    <source>
        <dbReference type="ARBA" id="ARBA00022525"/>
    </source>
</evidence>
<evidence type="ECO:0000256" key="8">
    <source>
        <dbReference type="ARBA" id="ARBA00023180"/>
    </source>
</evidence>
<proteinExistence type="inferred from homology"/>
<evidence type="ECO:0000256" key="2">
    <source>
        <dbReference type="ARBA" id="ARBA00007447"/>
    </source>
</evidence>
<sequence length="430" mass="46733">MATMSRYCFQTLVFFFLSCFFISFSHALNNGFSVELIHRDSSNSPLYEPTQNKYKCVANAIRRSMNYLSYKNSLTNIPKSTIIPDFGEYIMTYSLGTPPVKIYGIVDTGSDIVWLQCQPCRQCYKQVTPIFDPSKSKSYKNLLCSSKQCKSVDFHSCSKNNSCEYSVDYVGGTVSEGDLGVETLTLDSTSGHSISFPNFVIGCGHKNTMSFQGRNSGVVGIGGGPISLITQLGLSIGGKFSYCFGPSTSNSTSKLNFGDAAVVSGQGVVSTTLVKKSSPIFYFVTLNAFSVENKRIEFSKPPVEGNFIIDSGTTLTILPSDLYKNVESTLVALVKLERVKDPNGILSLCYSDKSNKYVFPKIMAHFKGADVGFNSISTFIPVADGVVCLAFAPSQDGSGVIGNLAQQNLLVGYDLNRNIVSFKAADCTKV</sequence>
<keyword evidence="6" id="KW-0064">Aspartyl protease</keyword>
<accession>A0AAV1AEN2</accession>
<dbReference type="InterPro" id="IPR032799">
    <property type="entry name" value="TAXi_C"/>
</dbReference>
<protein>
    <recommendedName>
        <fullName evidence="10">Peptidase A1 domain-containing protein</fullName>
    </recommendedName>
</protein>
<dbReference type="SUPFAM" id="SSF50630">
    <property type="entry name" value="Acid proteases"/>
    <property type="match status" value="1"/>
</dbReference>
<keyword evidence="12" id="KW-1185">Reference proteome</keyword>
<dbReference type="Proteomes" id="UP001157006">
    <property type="component" value="Chromosome 4"/>
</dbReference>
<organism evidence="11 12">
    <name type="scientific">Vicia faba</name>
    <name type="common">Broad bean</name>
    <name type="synonym">Faba vulgaris</name>
    <dbReference type="NCBI Taxonomy" id="3906"/>
    <lineage>
        <taxon>Eukaryota</taxon>
        <taxon>Viridiplantae</taxon>
        <taxon>Streptophyta</taxon>
        <taxon>Embryophyta</taxon>
        <taxon>Tracheophyta</taxon>
        <taxon>Spermatophyta</taxon>
        <taxon>Magnoliopsida</taxon>
        <taxon>eudicotyledons</taxon>
        <taxon>Gunneridae</taxon>
        <taxon>Pentapetalae</taxon>
        <taxon>rosids</taxon>
        <taxon>fabids</taxon>
        <taxon>Fabales</taxon>
        <taxon>Fabaceae</taxon>
        <taxon>Papilionoideae</taxon>
        <taxon>50 kb inversion clade</taxon>
        <taxon>NPAAA clade</taxon>
        <taxon>Hologalegina</taxon>
        <taxon>IRL clade</taxon>
        <taxon>Fabeae</taxon>
        <taxon>Vicia</taxon>
    </lineage>
</organism>
<dbReference type="PANTHER" id="PTHR47967:SF66">
    <property type="entry name" value="ASPARTIC PROTEINASE CDR1-RELATED"/>
    <property type="match status" value="1"/>
</dbReference>
<dbReference type="FunFam" id="2.40.70.10:FF:000016">
    <property type="entry name" value="Probable aspartic protease At2g35615"/>
    <property type="match status" value="1"/>
</dbReference>